<evidence type="ECO:0000313" key="5">
    <source>
        <dbReference type="EMBL" id="KAJ7747453.1"/>
    </source>
</evidence>
<keyword evidence="2 3" id="KW-0040">ANK repeat</keyword>
<keyword evidence="1" id="KW-0677">Repeat</keyword>
<keyword evidence="4" id="KW-0732">Signal</keyword>
<proteinExistence type="predicted"/>
<dbReference type="SMART" id="SM00248">
    <property type="entry name" value="ANK"/>
    <property type="match status" value="4"/>
</dbReference>
<dbReference type="PANTHER" id="PTHR24198:SF165">
    <property type="entry name" value="ANKYRIN REPEAT-CONTAINING PROTEIN-RELATED"/>
    <property type="match status" value="1"/>
</dbReference>
<dbReference type="PROSITE" id="PS50297">
    <property type="entry name" value="ANK_REP_REGION"/>
    <property type="match status" value="2"/>
</dbReference>
<dbReference type="InterPro" id="IPR036770">
    <property type="entry name" value="Ankyrin_rpt-contain_sf"/>
</dbReference>
<comment type="caution">
    <text evidence="5">The sequence shown here is derived from an EMBL/GenBank/DDBJ whole genome shotgun (WGS) entry which is preliminary data.</text>
</comment>
<reference evidence="5" key="1">
    <citation type="submission" date="2023-03" db="EMBL/GenBank/DDBJ databases">
        <title>Massive genome expansion in bonnet fungi (Mycena s.s.) driven by repeated elements and novel gene families across ecological guilds.</title>
        <authorList>
            <consortium name="Lawrence Berkeley National Laboratory"/>
            <person name="Harder C.B."/>
            <person name="Miyauchi S."/>
            <person name="Viragh M."/>
            <person name="Kuo A."/>
            <person name="Thoen E."/>
            <person name="Andreopoulos B."/>
            <person name="Lu D."/>
            <person name="Skrede I."/>
            <person name="Drula E."/>
            <person name="Henrissat B."/>
            <person name="Morin E."/>
            <person name="Kohler A."/>
            <person name="Barry K."/>
            <person name="LaButti K."/>
            <person name="Morin E."/>
            <person name="Salamov A."/>
            <person name="Lipzen A."/>
            <person name="Mereny Z."/>
            <person name="Hegedus B."/>
            <person name="Baldrian P."/>
            <person name="Stursova M."/>
            <person name="Weitz H."/>
            <person name="Taylor A."/>
            <person name="Grigoriev I.V."/>
            <person name="Nagy L.G."/>
            <person name="Martin F."/>
            <person name="Kauserud H."/>
        </authorList>
    </citation>
    <scope>NUCLEOTIDE SEQUENCE</scope>
    <source>
        <strain evidence="5">CBHHK188m</strain>
    </source>
</reference>
<evidence type="ECO:0000256" key="1">
    <source>
        <dbReference type="ARBA" id="ARBA00022737"/>
    </source>
</evidence>
<feature type="repeat" description="ANK" evidence="3">
    <location>
        <begin position="144"/>
        <end position="176"/>
    </location>
</feature>
<name>A0AAD7IR46_9AGAR</name>
<accession>A0AAD7IR46</accession>
<gene>
    <name evidence="5" type="ORF">DFH07DRAFT_831148</name>
</gene>
<evidence type="ECO:0000256" key="3">
    <source>
        <dbReference type="PROSITE-ProRule" id="PRU00023"/>
    </source>
</evidence>
<dbReference type="AlphaFoldDB" id="A0AAD7IR46"/>
<organism evidence="5 6">
    <name type="scientific">Mycena maculata</name>
    <dbReference type="NCBI Taxonomy" id="230809"/>
    <lineage>
        <taxon>Eukaryota</taxon>
        <taxon>Fungi</taxon>
        <taxon>Dikarya</taxon>
        <taxon>Basidiomycota</taxon>
        <taxon>Agaricomycotina</taxon>
        <taxon>Agaricomycetes</taxon>
        <taxon>Agaricomycetidae</taxon>
        <taxon>Agaricales</taxon>
        <taxon>Marasmiineae</taxon>
        <taxon>Mycenaceae</taxon>
        <taxon>Mycena</taxon>
    </lineage>
</organism>
<protein>
    <submittedName>
        <fullName evidence="5">Ankyrin repeat-containing domain protein</fullName>
    </submittedName>
</protein>
<feature type="repeat" description="ANK" evidence="3">
    <location>
        <begin position="108"/>
        <end position="140"/>
    </location>
</feature>
<evidence type="ECO:0000256" key="4">
    <source>
        <dbReference type="SAM" id="SignalP"/>
    </source>
</evidence>
<sequence>MPPELILLLSPLLSTSSLNAFTLGCRRLCEILQPELESRITPELAQELLLWAAPSKPHVVAKLVSPPHSVNPSYAHRSLYAAAEAGNTETTLLLLQAGADPAVSGDRYKGQAFHAAAMEGHLAVMRLLLDHGAPIDDRFRWDCSSESVLHYACSLGHLEMMELLISRGAKLESIGHYGTALGFAVHSFKIDAVKFLLRKGANAAVTVPLFIYKGGHPQPHTANLLYIAMGLRHPVYPLVPSRRRGMGLCSRPSCIGTCSRPSCIGACRWCLKYLPRQWKPADSEAVLLESPKWEGLPLREDRQQLMALLLAHGASKNTTMETISEHLVPLARTAKQTKEEYLEVVERMIEQAENAVPDVLSALYNV</sequence>
<feature type="chain" id="PRO_5042287946" evidence="4">
    <location>
        <begin position="21"/>
        <end position="366"/>
    </location>
</feature>
<dbReference type="Proteomes" id="UP001215280">
    <property type="component" value="Unassembled WGS sequence"/>
</dbReference>
<dbReference type="Gene3D" id="1.25.40.20">
    <property type="entry name" value="Ankyrin repeat-containing domain"/>
    <property type="match status" value="1"/>
</dbReference>
<dbReference type="Pfam" id="PF13637">
    <property type="entry name" value="Ank_4"/>
    <property type="match status" value="1"/>
</dbReference>
<dbReference type="EMBL" id="JARJLG010000094">
    <property type="protein sequence ID" value="KAJ7747453.1"/>
    <property type="molecule type" value="Genomic_DNA"/>
</dbReference>
<feature type="signal peptide" evidence="4">
    <location>
        <begin position="1"/>
        <end position="20"/>
    </location>
</feature>
<evidence type="ECO:0000256" key="2">
    <source>
        <dbReference type="ARBA" id="ARBA00023043"/>
    </source>
</evidence>
<dbReference type="SUPFAM" id="SSF48403">
    <property type="entry name" value="Ankyrin repeat"/>
    <property type="match status" value="1"/>
</dbReference>
<evidence type="ECO:0000313" key="6">
    <source>
        <dbReference type="Proteomes" id="UP001215280"/>
    </source>
</evidence>
<dbReference type="InterPro" id="IPR002110">
    <property type="entry name" value="Ankyrin_rpt"/>
</dbReference>
<keyword evidence="6" id="KW-1185">Reference proteome</keyword>
<dbReference type="PANTHER" id="PTHR24198">
    <property type="entry name" value="ANKYRIN REPEAT AND PROTEIN KINASE DOMAIN-CONTAINING PROTEIN"/>
    <property type="match status" value="1"/>
</dbReference>
<dbReference type="PROSITE" id="PS50088">
    <property type="entry name" value="ANK_REPEAT"/>
    <property type="match status" value="2"/>
</dbReference>